<accession>A0AA40AT14</accession>
<feature type="binding site" evidence="2">
    <location>
        <position position="286"/>
    </location>
    <ligand>
        <name>a divalent metal cation</name>
        <dbReference type="ChEBI" id="CHEBI:60240"/>
        <label>1</label>
    </ligand>
</feature>
<dbReference type="SUPFAM" id="SSF102705">
    <property type="entry name" value="NIF3 (NGG1p interacting factor 3)-like"/>
    <property type="match status" value="1"/>
</dbReference>
<sequence>MNFTSSLLRTSPKLISSFLSHTQRRTFTMATMQSPLFTQQVVKAMQTLYPEPLADRTWDNVGLLQENFTTSSSPTSPTSPIILLTNDLTPSVAQEAISRNASVIISYHPFIFRGVKSITLADPQQRIILLLAHHNIAVYSPHTAIDAAPGGMADWLASMLSSLPGVTTQISTVQPVDTSSLGSQFTGAGYGRKVELSKPVGLGEVVKLYAKGLGGLRHVMVARPKTNPNEQITVKTVAVCPGSGESVLAGVKDADLIITGEMSHHPALKLVMEGKSVLSVFHSNSERRFLAEVLKPQLEGHLGKEVDGLQVLVSEEDSDPFQIVDVEDLPEDMRVQTTV</sequence>
<keyword evidence="4" id="KW-1185">Reference proteome</keyword>
<evidence type="ECO:0000256" key="1">
    <source>
        <dbReference type="ARBA" id="ARBA00006964"/>
    </source>
</evidence>
<reference evidence="3" key="1">
    <citation type="submission" date="2023-06" db="EMBL/GenBank/DDBJ databases">
        <title>Genome-scale phylogeny and comparative genomics of the fungal order Sordariales.</title>
        <authorList>
            <consortium name="Lawrence Berkeley National Laboratory"/>
            <person name="Hensen N."/>
            <person name="Bonometti L."/>
            <person name="Westerberg I."/>
            <person name="Brannstrom I.O."/>
            <person name="Guillou S."/>
            <person name="Cros-Aarteil S."/>
            <person name="Calhoun S."/>
            <person name="Haridas S."/>
            <person name="Kuo A."/>
            <person name="Mondo S."/>
            <person name="Pangilinan J."/>
            <person name="Riley R."/>
            <person name="Labutti K."/>
            <person name="Andreopoulos B."/>
            <person name="Lipzen A."/>
            <person name="Chen C."/>
            <person name="Yanf M."/>
            <person name="Daum C."/>
            <person name="Ng V."/>
            <person name="Clum A."/>
            <person name="Steindorff A."/>
            <person name="Ohm R."/>
            <person name="Martin F."/>
            <person name="Silar P."/>
            <person name="Natvig D."/>
            <person name="Lalanne C."/>
            <person name="Gautier V."/>
            <person name="Ament-Velasquez S.L."/>
            <person name="Kruys A."/>
            <person name="Hutchinson M.I."/>
            <person name="Powell A.J."/>
            <person name="Barry K."/>
            <person name="Miller A.N."/>
            <person name="Grigoriev I.V."/>
            <person name="Debuchy R."/>
            <person name="Gladieux P."/>
            <person name="Thoren M.H."/>
            <person name="Johannesson H."/>
        </authorList>
    </citation>
    <scope>NUCLEOTIDE SEQUENCE</scope>
    <source>
        <strain evidence="3">CBS 540.89</strain>
    </source>
</reference>
<comment type="similarity">
    <text evidence="1">Belongs to the GTP cyclohydrolase I type 2/NIF3 family.</text>
</comment>
<dbReference type="NCBIfam" id="TIGR00486">
    <property type="entry name" value="YbgI_SA1388"/>
    <property type="match status" value="1"/>
</dbReference>
<comment type="caution">
    <text evidence="3">The sequence shown here is derived from an EMBL/GenBank/DDBJ whole genome shotgun (WGS) entry which is preliminary data.</text>
</comment>
<dbReference type="Gene3D" id="3.40.1390.30">
    <property type="entry name" value="NIF3 (NGG1p interacting factor 3)-like"/>
    <property type="match status" value="1"/>
</dbReference>
<feature type="binding site" evidence="2">
    <location>
        <position position="146"/>
    </location>
    <ligand>
        <name>a divalent metal cation</name>
        <dbReference type="ChEBI" id="CHEBI:60240"/>
        <label>1</label>
    </ligand>
</feature>
<dbReference type="PANTHER" id="PTHR13799:SF13">
    <property type="entry name" value="NIF3-LIKE PROTEIN 1"/>
    <property type="match status" value="1"/>
</dbReference>
<proteinExistence type="inferred from homology"/>
<gene>
    <name evidence="3" type="ORF">B0T21DRAFT_294617</name>
</gene>
<evidence type="ECO:0000313" key="3">
    <source>
        <dbReference type="EMBL" id="KAK0721465.1"/>
    </source>
</evidence>
<dbReference type="AlphaFoldDB" id="A0AA40AT14"/>
<feature type="binding site" evidence="2">
    <location>
        <position position="108"/>
    </location>
    <ligand>
        <name>a divalent metal cation</name>
        <dbReference type="ChEBI" id="CHEBI:60240"/>
        <label>1</label>
    </ligand>
</feature>
<dbReference type="PANTHER" id="PTHR13799">
    <property type="entry name" value="NGG1 INTERACTING FACTOR 3"/>
    <property type="match status" value="1"/>
</dbReference>
<evidence type="ECO:0000313" key="4">
    <source>
        <dbReference type="Proteomes" id="UP001172159"/>
    </source>
</evidence>
<dbReference type="InterPro" id="IPR002678">
    <property type="entry name" value="DUF34/NIF3"/>
</dbReference>
<dbReference type="EMBL" id="JAUKTV010000012">
    <property type="protein sequence ID" value="KAK0721465.1"/>
    <property type="molecule type" value="Genomic_DNA"/>
</dbReference>
<organism evidence="3 4">
    <name type="scientific">Apiosordaria backusii</name>
    <dbReference type="NCBI Taxonomy" id="314023"/>
    <lineage>
        <taxon>Eukaryota</taxon>
        <taxon>Fungi</taxon>
        <taxon>Dikarya</taxon>
        <taxon>Ascomycota</taxon>
        <taxon>Pezizomycotina</taxon>
        <taxon>Sordariomycetes</taxon>
        <taxon>Sordariomycetidae</taxon>
        <taxon>Sordariales</taxon>
        <taxon>Lasiosphaeriaceae</taxon>
        <taxon>Apiosordaria</taxon>
    </lineage>
</organism>
<dbReference type="GO" id="GO:0046872">
    <property type="term" value="F:metal ion binding"/>
    <property type="evidence" value="ECO:0007669"/>
    <property type="project" value="UniProtKB-KW"/>
</dbReference>
<dbReference type="InterPro" id="IPR036069">
    <property type="entry name" value="DUF34/NIF3_sf"/>
</dbReference>
<dbReference type="Pfam" id="PF01784">
    <property type="entry name" value="DUF34_NIF3"/>
    <property type="match status" value="1"/>
</dbReference>
<dbReference type="Proteomes" id="UP001172159">
    <property type="component" value="Unassembled WGS sequence"/>
</dbReference>
<keyword evidence="2" id="KW-0479">Metal-binding</keyword>
<dbReference type="FunFam" id="3.40.1390.30:FF:000001">
    <property type="entry name" value="GTP cyclohydrolase 1 type 2"/>
    <property type="match status" value="1"/>
</dbReference>
<protein>
    <submittedName>
        <fullName evidence="3">GTP cyclohydrolase 1 type 2/Nif3</fullName>
    </submittedName>
</protein>
<feature type="binding site" evidence="2">
    <location>
        <position position="282"/>
    </location>
    <ligand>
        <name>a divalent metal cation</name>
        <dbReference type="ChEBI" id="CHEBI:60240"/>
        <label>1</label>
    </ligand>
</feature>
<dbReference type="GO" id="GO:0005739">
    <property type="term" value="C:mitochondrion"/>
    <property type="evidence" value="ECO:0007669"/>
    <property type="project" value="TreeGrafter"/>
</dbReference>
<name>A0AA40AT14_9PEZI</name>
<evidence type="ECO:0000256" key="2">
    <source>
        <dbReference type="PIRSR" id="PIRSR602678-1"/>
    </source>
</evidence>